<dbReference type="PROSITE" id="PS50158">
    <property type="entry name" value="ZF_CCHC"/>
    <property type="match status" value="2"/>
</dbReference>
<evidence type="ECO:0000259" key="3">
    <source>
        <dbReference type="PROSITE" id="PS50158"/>
    </source>
</evidence>
<evidence type="ECO:0000256" key="1">
    <source>
        <dbReference type="PROSITE-ProRule" id="PRU00047"/>
    </source>
</evidence>
<dbReference type="SMART" id="SM00343">
    <property type="entry name" value="ZnF_C2HC"/>
    <property type="match status" value="2"/>
</dbReference>
<feature type="domain" description="CCHC-type" evidence="3">
    <location>
        <begin position="269"/>
        <end position="284"/>
    </location>
</feature>
<dbReference type="GO" id="GO:0003676">
    <property type="term" value="F:nucleic acid binding"/>
    <property type="evidence" value="ECO:0007669"/>
    <property type="project" value="InterPro"/>
</dbReference>
<gene>
    <name evidence="4" type="ORF">AVEN_275510_1</name>
</gene>
<feature type="compositionally biased region" description="Polar residues" evidence="2">
    <location>
        <begin position="77"/>
        <end position="94"/>
    </location>
</feature>
<evidence type="ECO:0000313" key="4">
    <source>
        <dbReference type="EMBL" id="GBN68083.1"/>
    </source>
</evidence>
<protein>
    <recommendedName>
        <fullName evidence="3">CCHC-type domain-containing protein</fullName>
    </recommendedName>
</protein>
<feature type="domain" description="CCHC-type" evidence="3">
    <location>
        <begin position="249"/>
        <end position="263"/>
    </location>
</feature>
<dbReference type="GO" id="GO:0008270">
    <property type="term" value="F:zinc ion binding"/>
    <property type="evidence" value="ECO:0007669"/>
    <property type="project" value="UniProtKB-KW"/>
</dbReference>
<reference evidence="4 5" key="1">
    <citation type="journal article" date="2019" name="Sci. Rep.">
        <title>Orb-weaving spider Araneus ventricosus genome elucidates the spidroin gene catalogue.</title>
        <authorList>
            <person name="Kono N."/>
            <person name="Nakamura H."/>
            <person name="Ohtoshi R."/>
            <person name="Moran D.A.P."/>
            <person name="Shinohara A."/>
            <person name="Yoshida Y."/>
            <person name="Fujiwara M."/>
            <person name="Mori M."/>
            <person name="Tomita M."/>
            <person name="Arakawa K."/>
        </authorList>
    </citation>
    <scope>NUCLEOTIDE SEQUENCE [LARGE SCALE GENOMIC DNA]</scope>
</reference>
<keyword evidence="1" id="KW-0479">Metal-binding</keyword>
<organism evidence="4 5">
    <name type="scientific">Araneus ventricosus</name>
    <name type="common">Orbweaver spider</name>
    <name type="synonym">Epeira ventricosa</name>
    <dbReference type="NCBI Taxonomy" id="182803"/>
    <lineage>
        <taxon>Eukaryota</taxon>
        <taxon>Metazoa</taxon>
        <taxon>Ecdysozoa</taxon>
        <taxon>Arthropoda</taxon>
        <taxon>Chelicerata</taxon>
        <taxon>Arachnida</taxon>
        <taxon>Araneae</taxon>
        <taxon>Araneomorphae</taxon>
        <taxon>Entelegynae</taxon>
        <taxon>Araneoidea</taxon>
        <taxon>Araneidae</taxon>
        <taxon>Araneus</taxon>
    </lineage>
</organism>
<proteinExistence type="predicted"/>
<accession>A0A4Y2QXJ7</accession>
<dbReference type="OrthoDB" id="8122238at2759"/>
<comment type="caution">
    <text evidence="4">The sequence shown here is derived from an EMBL/GenBank/DDBJ whole genome shotgun (WGS) entry which is preliminary data.</text>
</comment>
<dbReference type="InterPro" id="IPR001878">
    <property type="entry name" value="Znf_CCHC"/>
</dbReference>
<keyword evidence="1" id="KW-0863">Zinc-finger</keyword>
<sequence length="330" mass="36889">MKSFIAIGNSLDDKKRWKIVALRSSIGSLPTEGTRFFFCPYDISIYSGPTAPPTTEPNMGRQPPAPGLEEGGGLVTASESSKSSDMLYSKASSSDTEEEHISASASDSRDSPSKLNIGVRNVKKVQNGGVAVECNTEEQLNKIVQEINSNPSLQGKVETKSPVRRDPKIIVYDVDGTVTKENFIHTFCQQNEVDATKISGTFSLKSKMKDKMHWVIQTDPKTFKAIMRTKKVYFEWARLSIREFLRPTKCYKCNRYGHISTKCQHEETCPRCGEEGHKRDTCTKEAKCINCSEAAKKFGRDIPANHEATSQSCLTHINELKALRQRTCYV</sequence>
<feature type="region of interest" description="Disordered" evidence="2">
    <location>
        <begin position="49"/>
        <end position="115"/>
    </location>
</feature>
<dbReference type="AlphaFoldDB" id="A0A4Y2QXJ7"/>
<evidence type="ECO:0000313" key="5">
    <source>
        <dbReference type="Proteomes" id="UP000499080"/>
    </source>
</evidence>
<keyword evidence="1" id="KW-0862">Zinc</keyword>
<dbReference type="EMBL" id="BGPR01015122">
    <property type="protein sequence ID" value="GBN68083.1"/>
    <property type="molecule type" value="Genomic_DNA"/>
</dbReference>
<dbReference type="Proteomes" id="UP000499080">
    <property type="component" value="Unassembled WGS sequence"/>
</dbReference>
<evidence type="ECO:0000256" key="2">
    <source>
        <dbReference type="SAM" id="MobiDB-lite"/>
    </source>
</evidence>
<keyword evidence="5" id="KW-1185">Reference proteome</keyword>
<dbReference type="InterPro" id="IPR036875">
    <property type="entry name" value="Znf_CCHC_sf"/>
</dbReference>
<dbReference type="Gene3D" id="4.10.60.10">
    <property type="entry name" value="Zinc finger, CCHC-type"/>
    <property type="match status" value="1"/>
</dbReference>
<dbReference type="SUPFAM" id="SSF57756">
    <property type="entry name" value="Retrovirus zinc finger-like domains"/>
    <property type="match status" value="1"/>
</dbReference>
<name>A0A4Y2QXJ7_ARAVE</name>